<accession>A0A1I0QRB7</accession>
<reference evidence="2" key="1">
    <citation type="submission" date="2016-10" db="EMBL/GenBank/DDBJ databases">
        <authorList>
            <person name="Varghese N."/>
        </authorList>
    </citation>
    <scope>NUCLEOTIDE SEQUENCE [LARGE SCALE GENOMIC DNA]</scope>
    <source>
        <strain evidence="2">CGMCC 1.12284</strain>
    </source>
</reference>
<sequence>MKLAAALGLGDDELVSFVGAGGKKTAMGQLIAEASDRGLDAGYTTSTHMPPPPDLPLVLAPPDHVRDRLDEAESPVAFARDRVTDPKRVDEKVRGYSPPVVDSLFEERCFDWLLVKADGARMREFKAPGPDEPPIPRASTCVVPVASVRAAGRPLTDDVVHRVDRVKRCVDISAGDVLTPEHIGTVLAHPDGGLKHVPDGATVVPLVNKADDATLENRANRIISTALEHTSRFDRGLLCSFQENTLKIIRER</sequence>
<keyword evidence="2" id="KW-1185">Reference proteome</keyword>
<gene>
    <name evidence="1" type="ORF">SAMN05216285_3800</name>
</gene>
<dbReference type="InterPro" id="IPR017587">
    <property type="entry name" value="YqeC"/>
</dbReference>
<name>A0A1I0QRB7_9EURY</name>
<dbReference type="Pfam" id="PF19842">
    <property type="entry name" value="YqeC"/>
    <property type="match status" value="1"/>
</dbReference>
<dbReference type="Proteomes" id="UP000183275">
    <property type="component" value="Unassembled WGS sequence"/>
</dbReference>
<dbReference type="AlphaFoldDB" id="A0A1I0QRB7"/>
<proteinExistence type="predicted"/>
<evidence type="ECO:0000313" key="2">
    <source>
        <dbReference type="Proteomes" id="UP000183275"/>
    </source>
</evidence>
<protein>
    <submittedName>
        <fullName evidence="1">Probable selenium-dependent hydroxylase accessory protein YqeC</fullName>
    </submittedName>
</protein>
<dbReference type="STRING" id="1202768.SAMN05216285_3800"/>
<dbReference type="eggNOG" id="arCOG06263">
    <property type="taxonomic scope" value="Archaea"/>
</dbReference>
<dbReference type="RefSeq" id="WP_049989116.1">
    <property type="nucleotide sequence ID" value="NZ_FOIS01000005.1"/>
</dbReference>
<evidence type="ECO:0000313" key="1">
    <source>
        <dbReference type="EMBL" id="SEW30079.1"/>
    </source>
</evidence>
<dbReference type="NCBIfam" id="TIGR03172">
    <property type="entry name" value="selenium cofactor biosynthesis protein YqeC"/>
    <property type="match status" value="1"/>
</dbReference>
<dbReference type="OrthoDB" id="291404at2157"/>
<organism evidence="1 2">
    <name type="scientific">Natrinema salifodinae</name>
    <dbReference type="NCBI Taxonomy" id="1202768"/>
    <lineage>
        <taxon>Archaea</taxon>
        <taxon>Methanobacteriati</taxon>
        <taxon>Methanobacteriota</taxon>
        <taxon>Stenosarchaea group</taxon>
        <taxon>Halobacteria</taxon>
        <taxon>Halobacteriales</taxon>
        <taxon>Natrialbaceae</taxon>
        <taxon>Natrinema</taxon>
    </lineage>
</organism>
<dbReference type="EMBL" id="FOIS01000005">
    <property type="protein sequence ID" value="SEW30079.1"/>
    <property type="molecule type" value="Genomic_DNA"/>
</dbReference>